<dbReference type="EMBL" id="QXIT01000091">
    <property type="protein sequence ID" value="RIE07817.1"/>
    <property type="molecule type" value="Genomic_DNA"/>
</dbReference>
<dbReference type="Proteomes" id="UP000266260">
    <property type="component" value="Unassembled WGS sequence"/>
</dbReference>
<organism evidence="1 3">
    <name type="scientific">Candidatus Cryosericum odellii</name>
    <dbReference type="NCBI Taxonomy" id="2290917"/>
    <lineage>
        <taxon>Bacteria</taxon>
        <taxon>Pseudomonadati</taxon>
        <taxon>Caldisericota/Cryosericota group</taxon>
        <taxon>Candidatus Cryosericota</taxon>
        <taxon>Candidatus Cryosericia</taxon>
        <taxon>Candidatus Cryosericales</taxon>
        <taxon>Candidatus Cryosericaceae</taxon>
        <taxon>Candidatus Cryosericum</taxon>
    </lineage>
</organism>
<keyword evidence="3" id="KW-1185">Reference proteome</keyword>
<evidence type="ECO:0000313" key="3">
    <source>
        <dbReference type="Proteomes" id="UP000266260"/>
    </source>
</evidence>
<dbReference type="InterPro" id="IPR058303">
    <property type="entry name" value="DUF7990"/>
</dbReference>
<dbReference type="OrthoDB" id="9798959at2"/>
<dbReference type="Pfam" id="PF25952">
    <property type="entry name" value="DUF7990"/>
    <property type="match status" value="1"/>
</dbReference>
<name>A0A398D639_9BACT</name>
<dbReference type="AlphaFoldDB" id="A0A398D639"/>
<accession>A0A398D9X7</accession>
<reference evidence="3 4" key="1">
    <citation type="submission" date="2018-09" db="EMBL/GenBank/DDBJ databases">
        <title>Discovery and Ecogenomic Context for Candidatus Cryosericales, a Global Caldiserica Order Active in Thawing Permafrost.</title>
        <authorList>
            <person name="Martinez M.A."/>
            <person name="Woodcroft B.J."/>
            <person name="Ignacio Espinoza J.C."/>
            <person name="Zayed A."/>
            <person name="Singleton C.M."/>
            <person name="Boyd J."/>
            <person name="Li Y.-F."/>
            <person name="Purvine S."/>
            <person name="Maughan H."/>
            <person name="Hodgkins S.B."/>
            <person name="Anderson D."/>
            <person name="Sederholm M."/>
            <person name="Temperton B."/>
            <person name="Saleska S.R."/>
            <person name="Tyson G.W."/>
            <person name="Rich V.I."/>
        </authorList>
    </citation>
    <scope>NUCLEOTIDE SEQUENCE [LARGE SCALE GENOMIC DNA]</scope>
    <source>
        <strain evidence="2 4">SMC5</strain>
        <strain evidence="1 3">SMC6</strain>
    </source>
</reference>
<evidence type="ECO:0000313" key="1">
    <source>
        <dbReference type="EMBL" id="RIE07817.1"/>
    </source>
</evidence>
<dbReference type="EMBL" id="QXIU01000148">
    <property type="protein sequence ID" value="RIE10319.1"/>
    <property type="molecule type" value="Genomic_DNA"/>
</dbReference>
<accession>A0A398D639</accession>
<comment type="caution">
    <text evidence="1">The sequence shown here is derived from an EMBL/GenBank/DDBJ whole genome shotgun (WGS) entry which is preliminary data.</text>
</comment>
<dbReference type="Proteomes" id="UP000266489">
    <property type="component" value="Unassembled WGS sequence"/>
</dbReference>
<protein>
    <submittedName>
        <fullName evidence="1">Uncharacterized protein</fullName>
    </submittedName>
</protein>
<sequence>MRRLLDSLKQSFRTFDKGMREDATSLIRKQLDEEENVFALLTMGVFSGIPSPPTGVVLRILPHMSREIAVMNKRSAGLDDVFSQTLGTFDID</sequence>
<evidence type="ECO:0000313" key="2">
    <source>
        <dbReference type="EMBL" id="RIE10319.1"/>
    </source>
</evidence>
<proteinExistence type="predicted"/>
<gene>
    <name evidence="2" type="ORF">SMC5_06170</name>
    <name evidence="1" type="ORF">SMC6_05510</name>
</gene>
<evidence type="ECO:0000313" key="4">
    <source>
        <dbReference type="Proteomes" id="UP000266489"/>
    </source>
</evidence>